<keyword evidence="1" id="KW-0134">Cell wall</keyword>
<dbReference type="PROSITE" id="PS50847">
    <property type="entry name" value="GRAM_POS_ANCHORING"/>
    <property type="match status" value="1"/>
</dbReference>
<dbReference type="InterPro" id="IPR019931">
    <property type="entry name" value="LPXTG_anchor"/>
</dbReference>
<feature type="coiled-coil region" evidence="5">
    <location>
        <begin position="254"/>
        <end position="295"/>
    </location>
</feature>
<feature type="chain" id="PRO_5018639259" evidence="8">
    <location>
        <begin position="25"/>
        <end position="864"/>
    </location>
</feature>
<feature type="coiled-coil region" evidence="5">
    <location>
        <begin position="549"/>
        <end position="726"/>
    </location>
</feature>
<dbReference type="RefSeq" id="WP_260467146.1">
    <property type="nucleotide sequence ID" value="NZ_RJNH01000003.1"/>
</dbReference>
<evidence type="ECO:0000313" key="10">
    <source>
        <dbReference type="EMBL" id="RSI61752.1"/>
    </source>
</evidence>
<name>A0A3R9IGZ1_STRMT</name>
<comment type="caution">
    <text evidence="10">The sequence shown here is derived from an EMBL/GenBank/DDBJ whole genome shotgun (WGS) entry which is preliminary data.</text>
</comment>
<evidence type="ECO:0000256" key="5">
    <source>
        <dbReference type="SAM" id="Coils"/>
    </source>
</evidence>
<feature type="region of interest" description="Disordered" evidence="6">
    <location>
        <begin position="799"/>
        <end position="827"/>
    </location>
</feature>
<feature type="compositionally biased region" description="Basic and acidic residues" evidence="6">
    <location>
        <begin position="818"/>
        <end position="827"/>
    </location>
</feature>
<protein>
    <submittedName>
        <fullName evidence="10">Chromosome partition protein Smc</fullName>
    </submittedName>
</protein>
<evidence type="ECO:0000313" key="11">
    <source>
        <dbReference type="Proteomes" id="UP000278653"/>
    </source>
</evidence>
<feature type="transmembrane region" description="Helical" evidence="7">
    <location>
        <begin position="842"/>
        <end position="860"/>
    </location>
</feature>
<evidence type="ECO:0000259" key="9">
    <source>
        <dbReference type="PROSITE" id="PS50847"/>
    </source>
</evidence>
<feature type="signal peptide" evidence="8">
    <location>
        <begin position="1"/>
        <end position="24"/>
    </location>
</feature>
<keyword evidence="5" id="KW-0175">Coiled coil</keyword>
<keyword evidence="3 8" id="KW-0732">Signal</keyword>
<feature type="coiled-coil region" evidence="5">
    <location>
        <begin position="66"/>
        <end position="192"/>
    </location>
</feature>
<keyword evidence="7" id="KW-0472">Membrane</keyword>
<evidence type="ECO:0000256" key="4">
    <source>
        <dbReference type="ARBA" id="ARBA00023088"/>
    </source>
</evidence>
<gene>
    <name evidence="10" type="primary">smc_3</name>
    <name evidence="10" type="ORF">D8865_03800</name>
</gene>
<dbReference type="Pfam" id="PF00746">
    <property type="entry name" value="Gram_pos_anchor"/>
    <property type="match status" value="1"/>
</dbReference>
<organism evidence="10 11">
    <name type="scientific">Streptococcus mitis</name>
    <dbReference type="NCBI Taxonomy" id="28037"/>
    <lineage>
        <taxon>Bacteria</taxon>
        <taxon>Bacillati</taxon>
        <taxon>Bacillota</taxon>
        <taxon>Bacilli</taxon>
        <taxon>Lactobacillales</taxon>
        <taxon>Streptococcaceae</taxon>
        <taxon>Streptococcus</taxon>
        <taxon>Streptococcus mitis group</taxon>
    </lineage>
</organism>
<keyword evidence="7" id="KW-0812">Transmembrane</keyword>
<evidence type="ECO:0000256" key="2">
    <source>
        <dbReference type="ARBA" id="ARBA00022525"/>
    </source>
</evidence>
<evidence type="ECO:0000256" key="1">
    <source>
        <dbReference type="ARBA" id="ARBA00022512"/>
    </source>
</evidence>
<feature type="domain" description="Gram-positive cocci surface proteins LPxTG" evidence="9">
    <location>
        <begin position="834"/>
        <end position="864"/>
    </location>
</feature>
<evidence type="ECO:0000256" key="6">
    <source>
        <dbReference type="SAM" id="MobiDB-lite"/>
    </source>
</evidence>
<evidence type="ECO:0000256" key="3">
    <source>
        <dbReference type="ARBA" id="ARBA00022729"/>
    </source>
</evidence>
<evidence type="ECO:0000256" key="7">
    <source>
        <dbReference type="SAM" id="Phobius"/>
    </source>
</evidence>
<dbReference type="AlphaFoldDB" id="A0A3R9IGZ1"/>
<keyword evidence="7" id="KW-1133">Transmembrane helix</keyword>
<reference evidence="10 11" key="1">
    <citation type="submission" date="2018-11" db="EMBL/GenBank/DDBJ databases">
        <title>Species Designations Belie Phenotypic and Genotypic Heterogeneity in Oral Streptococci.</title>
        <authorList>
            <person name="Velsko I."/>
        </authorList>
    </citation>
    <scope>NUCLEOTIDE SEQUENCE [LARGE SCALE GENOMIC DNA]</scope>
    <source>
        <strain evidence="10 11">BCC15</strain>
    </source>
</reference>
<proteinExistence type="predicted"/>
<dbReference type="NCBIfam" id="TIGR01167">
    <property type="entry name" value="LPXTG_anchor"/>
    <property type="match status" value="1"/>
</dbReference>
<dbReference type="InterPro" id="IPR027607">
    <property type="entry name" value="Surf_Exclu_SEC10/PgrA"/>
</dbReference>
<keyword evidence="4" id="KW-0572">Peptidoglycan-anchor</keyword>
<sequence length="864" mass="91407">MKKLKPLTTSTAIALASIGAPAFAQEATVPAKPVESTNTATAVAKPQVKPLEKSAVEAPATVKPALDAQKAVVKDADAKVATAEADVKAKETAKASAEKEVANANQAVKDAEVVASQATPEKVAEVKAFQTKNVEAQTANQKATEATNEQIKAENKALSDEQAKVATANAKVAETAKDVKTAEQAVANAQAAIDGSGLASAQKDLTQAQADVKTTTKSVEDAKTAKANADKADANRAEAIKSAEIDVNTKNDAVKLAKEKLASATEHATNVENKLQSAQTELKSAQDKLANTGVDTVTIADLTQFKKDKAEGDSDFMTDSGATVIENSSTKISEADKNKIVELDNLTEEQKLAISKLYVKGLKQIREELNGLSETEVTDDALRVAKLKAQQYTERGLDPMTHGHIGAGVENLVRIGSKDQVSNLYELKEKVFNALMGSSFADAPSKWGHLSANLHFAKYIGIDIANINGEYWFVIAFSNKGNVIKDETDTATLEKAVETAKSNVAQATTASENAKKALTTASNDYASALSLKTEAEKVLADAMATPLQAQVAENNLRLANIALENAKKREATASEAVANFSASLADKKIALEKAQDALKEAKAVQKSASQSLAEASAKLRAQEAKVNSLKEQSDKLLAEKDDLVKEAKQLAEQLQAYLDAPAKLATAQDMKTKAETKLETTKAELKTAQTALETVQAEQKAETAKLAEIEAKYAKLVDLAEKAQENVVAKLPDGTVIAVPKVAPTAQNLPELNLAEVAKEDAKDSVIKTLPDGTIVAVPNVAPTAEVLPEANVEELKKTNDGGKANSETYSAPAVKSTENKKPTYSRVERAKSLPNTGENSSIIMMLLGAILGVFGLVTVHRKN</sequence>
<accession>A0A3R9IGZ1</accession>
<evidence type="ECO:0000256" key="8">
    <source>
        <dbReference type="SAM" id="SignalP"/>
    </source>
</evidence>
<dbReference type="NCBIfam" id="TIGR04320">
    <property type="entry name" value="Surf_Exclu_PgrA"/>
    <property type="match status" value="1"/>
</dbReference>
<dbReference type="EMBL" id="RJNH01000003">
    <property type="protein sequence ID" value="RSI61752.1"/>
    <property type="molecule type" value="Genomic_DNA"/>
</dbReference>
<dbReference type="Proteomes" id="UP000278653">
    <property type="component" value="Unassembled WGS sequence"/>
</dbReference>
<keyword evidence="2" id="KW-0964">Secreted</keyword>